<dbReference type="Proteomes" id="UP000009168">
    <property type="component" value="Unassembled WGS sequence"/>
</dbReference>
<organism evidence="1 2">
    <name type="scientific">Tetrahymena thermophila (strain SB210)</name>
    <dbReference type="NCBI Taxonomy" id="312017"/>
    <lineage>
        <taxon>Eukaryota</taxon>
        <taxon>Sar</taxon>
        <taxon>Alveolata</taxon>
        <taxon>Ciliophora</taxon>
        <taxon>Intramacronucleata</taxon>
        <taxon>Oligohymenophorea</taxon>
        <taxon>Hymenostomatida</taxon>
        <taxon>Tetrahymenina</taxon>
        <taxon>Tetrahymenidae</taxon>
        <taxon>Tetrahymena</taxon>
    </lineage>
</organism>
<name>W7X6X9_TETTS</name>
<dbReference type="AlphaFoldDB" id="W7X6X9"/>
<proteinExistence type="predicted"/>
<dbReference type="EMBL" id="GG662485">
    <property type="protein sequence ID" value="EWS72143.1"/>
    <property type="molecule type" value="Genomic_DNA"/>
</dbReference>
<gene>
    <name evidence="1" type="ORF">TTHERM_000732838</name>
</gene>
<evidence type="ECO:0000313" key="2">
    <source>
        <dbReference type="Proteomes" id="UP000009168"/>
    </source>
</evidence>
<reference evidence="2" key="1">
    <citation type="journal article" date="2006" name="PLoS Biol.">
        <title>Macronuclear genome sequence of the ciliate Tetrahymena thermophila, a model eukaryote.</title>
        <authorList>
            <person name="Eisen J.A."/>
            <person name="Coyne R.S."/>
            <person name="Wu M."/>
            <person name="Wu D."/>
            <person name="Thiagarajan M."/>
            <person name="Wortman J.R."/>
            <person name="Badger J.H."/>
            <person name="Ren Q."/>
            <person name="Amedeo P."/>
            <person name="Jones K.M."/>
            <person name="Tallon L.J."/>
            <person name="Delcher A.L."/>
            <person name="Salzberg S.L."/>
            <person name="Silva J.C."/>
            <person name="Haas B.J."/>
            <person name="Majoros W.H."/>
            <person name="Farzad M."/>
            <person name="Carlton J.M."/>
            <person name="Smith R.K. Jr."/>
            <person name="Garg J."/>
            <person name="Pearlman R.E."/>
            <person name="Karrer K.M."/>
            <person name="Sun L."/>
            <person name="Manning G."/>
            <person name="Elde N.C."/>
            <person name="Turkewitz A.P."/>
            <person name="Asai D.J."/>
            <person name="Wilkes D.E."/>
            <person name="Wang Y."/>
            <person name="Cai H."/>
            <person name="Collins K."/>
            <person name="Stewart B.A."/>
            <person name="Lee S.R."/>
            <person name="Wilamowska K."/>
            <person name="Weinberg Z."/>
            <person name="Ruzzo W.L."/>
            <person name="Wloga D."/>
            <person name="Gaertig J."/>
            <person name="Frankel J."/>
            <person name="Tsao C.-C."/>
            <person name="Gorovsky M.A."/>
            <person name="Keeling P.J."/>
            <person name="Waller R.F."/>
            <person name="Patron N.J."/>
            <person name="Cherry J.M."/>
            <person name="Stover N.A."/>
            <person name="Krieger C.J."/>
            <person name="del Toro C."/>
            <person name="Ryder H.F."/>
            <person name="Williamson S.C."/>
            <person name="Barbeau R.A."/>
            <person name="Hamilton E.P."/>
            <person name="Orias E."/>
        </authorList>
    </citation>
    <scope>NUCLEOTIDE SEQUENCE [LARGE SCALE GENOMIC DNA]</scope>
    <source>
        <strain evidence="2">SB210</strain>
    </source>
</reference>
<keyword evidence="2" id="KW-1185">Reference proteome</keyword>
<evidence type="ECO:0000313" key="1">
    <source>
        <dbReference type="EMBL" id="EWS72143.1"/>
    </source>
</evidence>
<dbReference type="GeneID" id="24440458"/>
<protein>
    <submittedName>
        <fullName evidence="1">Uncharacterized protein</fullName>
    </submittedName>
</protein>
<dbReference type="InParanoid" id="W7X6X9"/>
<accession>W7X6X9</accession>
<dbReference type="RefSeq" id="XP_012655336.1">
    <property type="nucleotide sequence ID" value="XM_012799882.1"/>
</dbReference>
<sequence length="697" mass="84430">MQIQKTQEIIHNINLYDERDQYVIQIQFNEEGSREEQKPERISHYLIQGIDFITDNQNLKIQLNKNELKEINPYILLQKLIDKIYHMSALFKQQKDFFRYSPIVKNVSFNWIYIDLELQFFEKPSSQHQIQIQETFKARLSNILYTDLLKEINLKISDESSFYQVQIIKKITDKEQQKYSPEMLEDNFFMNQVYSMNEPIVHQLELLCLILYLINYDINKNKQYYMEDYFDFLLFSKRIKHLPQNRSVCLYITRVVQTYQNDYFQEIATNPFIIYKSMPFSLTFYIQDCIECQTISKKISEYVSISHQMQLQNIDPEQIKQKKEIYENQISDLKQKVQQHTRVINLQINVIQDIFQNQYQYNDKICQYMYTYLKTLQTLYSRFFTQLENILNPTKNQTLKIFEPFESNFIGTIFNRQSHSIQIRVILTDQDKLDIFYKNLKSYTCQIQKLLRQVYFMNLIGKDPNDLESLNVNQPQFNFDLNDDMINQQIAFEIKRYGLLFSIVVKPKFINQSKILFCDILFKQALDSNNTQIFKENKDIRFQDLIKLMFKSVYSFEIDQMPIQNQIKHMTNYYDLICQFLKNQDDELYIQIIKSLEELDKNNIFTDFSKKDLDIKNIEGKGFQQPKYLFEIKSFYEMINYQRFFTFSIKIYFGKCIQNKLFILMEIKPNEVEVKQIQVADIQQHIKYFMNKYTIFQ</sequence>
<dbReference type="KEGG" id="tet:TTHERM_000732838"/>